<evidence type="ECO:0000256" key="15">
    <source>
        <dbReference type="PROSITE-ProRule" id="PRU00339"/>
    </source>
</evidence>
<feature type="domain" description="JmjC" evidence="17">
    <location>
        <begin position="955"/>
        <end position="1118"/>
    </location>
</feature>
<evidence type="ECO:0000256" key="14">
    <source>
        <dbReference type="ARBA" id="ARBA00048695"/>
    </source>
</evidence>
<dbReference type="PANTHER" id="PTHR14017:SF9">
    <property type="entry name" value="LYSINE-SPECIFIC DEMETHYLASE 6A"/>
    <property type="match status" value="1"/>
</dbReference>
<dbReference type="Proteomes" id="UP000472277">
    <property type="component" value="Chromosome 39"/>
</dbReference>
<evidence type="ECO:0000313" key="18">
    <source>
        <dbReference type="Ensembl" id="ENSSTUP00000112641.1"/>
    </source>
</evidence>
<keyword evidence="9" id="KW-0560">Oxidoreductase</keyword>
<dbReference type="FunFam" id="1.20.58.1370:FF:000001">
    <property type="entry name" value="lysine-specific demethylase 6A isoform X2"/>
    <property type="match status" value="1"/>
</dbReference>
<comment type="subcellular location">
    <subcellularLocation>
        <location evidence="3">Nucleus</location>
    </subcellularLocation>
</comment>
<evidence type="ECO:0000256" key="9">
    <source>
        <dbReference type="ARBA" id="ARBA00023002"/>
    </source>
</evidence>
<reference evidence="18" key="1">
    <citation type="submission" date="2025-08" db="UniProtKB">
        <authorList>
            <consortium name="Ensembl"/>
        </authorList>
    </citation>
    <scope>IDENTIFICATION</scope>
</reference>
<dbReference type="InterPro" id="IPR048562">
    <property type="entry name" value="KDM6A_B-like_C-hel"/>
</dbReference>
<feature type="compositionally biased region" description="Low complexity" evidence="16">
    <location>
        <begin position="692"/>
        <end position="708"/>
    </location>
</feature>
<dbReference type="Pfam" id="PF02373">
    <property type="entry name" value="JmjC"/>
    <property type="match status" value="1"/>
</dbReference>
<keyword evidence="8" id="KW-0223">Dioxygenase</keyword>
<dbReference type="AlphaFoldDB" id="A0A674EWI2"/>
<comment type="similarity">
    <text evidence="12">Belongs to the UTX family.</text>
</comment>
<sequence length="1262" mass="138326">MQSCGVSLAVAACAAARSLGSASGGDEEKKMAAGKASETEEDFPTLTAQERDSLVGIDSSLFGFQRLHEDGARTKALLLKAVRSYDSLILKAEGKVEPELFCQLGHFNLLLEDYAKALSAYQRYYSLQSDYWKNAAFLYGLGMVYFHYNAFQWAIKAFQEVLYIDPSFSRAKEIHLRLGLMFKVNTDYESSLKVLCLPLSSTIQFHIAHLYEIQRYRAAKEAYESLLQTENLPAQVKASTLQQLGWMHHTVEQLGDRANKDSYAIQCLQKSLEADPNSGQSWYFLGRCYSSIGKVQDAFVSYRQSIDKSEASADTWCSIGVLYQQQNQPMDALQAYICAVQLDHGHAAAWMDLGTLYESCSQPHDAIKCYINAMRSKACSNATALTQRIKCLQAQLSNPQVTSLQSKSKMLPLIDEAWSLPIPAELTSRQGGLNTAPQVRPDRPLPPHTQPSTHTTANGQHITWSFSMSLPLLDQLRSNRANLKPLQLQMLEQLEAQLNLMQQHQQQGSAPHWAGPNGDGSLSSSGGSTHPLSHPQTPHNQVGHSATPSPRQQALNHLPSPPSPPHSATSGGAPGTPATKESTPLGNGPTATATKGPGEMTTANSTAAAESLSNHVQSAAGDGVTSNRSPHHSSDNPKGGDPTTSAPHKKINNIHPAVSSAASSPISAMSTATPSPKSTEPGQSTGPHGLNSPSTTTTAALSSAGPSTVVNGNGKGGISEDSQSPLKADPPATCRRPTPPHARTPPSSSSSVSIYPSSTDVLKACRNLGKNGLSSSSILLDKCPPPRLPPSPSPVLPKDKLNPPHTKHLCEDAFFPPLHQFCTNPSNPVTVIRGLAGALKLDLGLFSTKTLVEANPDHLVECRTQLSQPADENWDLSGTKKMWRCESGRAHTTIAKYAQYQAASFQESLRENEKKALKEPSDTEPASAESAARKRRGPLKHIKFGTNIDVSDERKWKLQLQELSKLPAFARVVSAGNLLSHVGHTILGMNTVQLYMKVPGSRIPGHQEHNNFCSVNINIGPGDCEWFAVPEPYWGVMSNFCEKNNINFLMGSWWPNLEDLYEADVPVYRFIQRPGDLVWLNTGTVHWVQAIGWCNNIAWNVGPLSAHQYKLAVERYEWNKLQSVKSHVPMVHLSWNMARNIKVSDHKLFQMIKYCLLRTLKQCQSVKEALAAAGKETVLQSRNRDEPAHYCTICEVEVFNLLFVRSELLSRKQKQYVVHCQDCARKGSAELDNFVVVEKHRMDDLMQVYDQFTLAPLHSSSS</sequence>
<evidence type="ECO:0000256" key="6">
    <source>
        <dbReference type="ARBA" id="ARBA00022833"/>
    </source>
</evidence>
<evidence type="ECO:0000256" key="7">
    <source>
        <dbReference type="ARBA" id="ARBA00022853"/>
    </source>
</evidence>
<dbReference type="PROSITE" id="PS50005">
    <property type="entry name" value="TPR"/>
    <property type="match status" value="3"/>
</dbReference>
<evidence type="ECO:0000256" key="5">
    <source>
        <dbReference type="ARBA" id="ARBA00022723"/>
    </source>
</evidence>
<feature type="compositionally biased region" description="Low complexity" evidence="16">
    <location>
        <begin position="744"/>
        <end position="755"/>
    </location>
</feature>
<evidence type="ECO:0000256" key="2">
    <source>
        <dbReference type="ARBA" id="ARBA00001961"/>
    </source>
</evidence>
<feature type="compositionally biased region" description="Polar residues" evidence="16">
    <location>
        <begin position="530"/>
        <end position="555"/>
    </location>
</feature>
<dbReference type="InterPro" id="IPR048560">
    <property type="entry name" value="KDM6A_B-like_GATAL"/>
</dbReference>
<feature type="region of interest" description="Disordered" evidence="16">
    <location>
        <begin position="779"/>
        <end position="798"/>
    </location>
</feature>
<dbReference type="SMART" id="SM00558">
    <property type="entry name" value="JmjC"/>
    <property type="match status" value="1"/>
</dbReference>
<protein>
    <recommendedName>
        <fullName evidence="13">[histone H3]-trimethyl-L-lysine(27) demethylase</fullName>
        <ecNumber evidence="13">1.14.11.68</ecNumber>
    </recommendedName>
</protein>
<feature type="compositionally biased region" description="Basic and acidic residues" evidence="16">
    <location>
        <begin position="911"/>
        <end position="921"/>
    </location>
</feature>
<dbReference type="FunFam" id="1.25.40.10:FF:000022">
    <property type="entry name" value="lysine-specific demethylase 6A isoform X1"/>
    <property type="match status" value="1"/>
</dbReference>
<evidence type="ECO:0000259" key="17">
    <source>
        <dbReference type="PROSITE" id="PS51184"/>
    </source>
</evidence>
<dbReference type="Gene3D" id="2.10.110.20">
    <property type="match status" value="1"/>
</dbReference>
<dbReference type="SMART" id="SM00028">
    <property type="entry name" value="TPR"/>
    <property type="match status" value="6"/>
</dbReference>
<evidence type="ECO:0000256" key="1">
    <source>
        <dbReference type="ARBA" id="ARBA00001954"/>
    </source>
</evidence>
<evidence type="ECO:0000256" key="16">
    <source>
        <dbReference type="SAM" id="MobiDB-lite"/>
    </source>
</evidence>
<dbReference type="GO" id="GO:0046872">
    <property type="term" value="F:metal ion binding"/>
    <property type="evidence" value="ECO:0007669"/>
    <property type="project" value="UniProtKB-KW"/>
</dbReference>
<dbReference type="Gene3D" id="2.60.120.650">
    <property type="entry name" value="Cupin"/>
    <property type="match status" value="1"/>
</dbReference>
<dbReference type="PANTHER" id="PTHR14017">
    <property type="entry name" value="LYSINE-SPECIFIC DEMETHYLASE"/>
    <property type="match status" value="1"/>
</dbReference>
<dbReference type="FunFam" id="2.10.110.20:FF:000001">
    <property type="entry name" value="lysine-specific demethylase 6A isoform X2"/>
    <property type="match status" value="1"/>
</dbReference>
<keyword evidence="6" id="KW-0862">Zinc</keyword>
<dbReference type="GeneTree" id="ENSGT00940000166518"/>
<accession>A0A674EWI2</accession>
<feature type="compositionally biased region" description="Low complexity" evidence="16">
    <location>
        <begin position="515"/>
        <end position="528"/>
    </location>
</feature>
<dbReference type="Ensembl" id="ENSSTUT00000120573.1">
    <property type="protein sequence ID" value="ENSSTUP00000112641.1"/>
    <property type="gene ID" value="ENSSTUG00000049593.1"/>
</dbReference>
<feature type="region of interest" description="Disordered" evidence="16">
    <location>
        <begin position="502"/>
        <end position="755"/>
    </location>
</feature>
<keyword evidence="10" id="KW-0408">Iron</keyword>
<feature type="region of interest" description="Disordered" evidence="16">
    <location>
        <begin position="20"/>
        <end position="43"/>
    </location>
</feature>
<reference evidence="18" key="2">
    <citation type="submission" date="2025-09" db="UniProtKB">
        <authorList>
            <consortium name="Ensembl"/>
        </authorList>
    </citation>
    <scope>IDENTIFICATION</scope>
</reference>
<dbReference type="FunFam" id="2.60.120.650:FF:000002">
    <property type="entry name" value="lysine-specific demethylase 6A isoform X2"/>
    <property type="match status" value="1"/>
</dbReference>
<evidence type="ECO:0000256" key="13">
    <source>
        <dbReference type="ARBA" id="ARBA00034525"/>
    </source>
</evidence>
<feature type="region of interest" description="Disordered" evidence="16">
    <location>
        <begin position="911"/>
        <end position="936"/>
    </location>
</feature>
<dbReference type="Pfam" id="PF21326">
    <property type="entry name" value="KDM6_GATAL"/>
    <property type="match status" value="1"/>
</dbReference>
<keyword evidence="4" id="KW-0597">Phosphoprotein</keyword>
<dbReference type="InterPro" id="IPR051630">
    <property type="entry name" value="Corepressor-Demethylase"/>
</dbReference>
<dbReference type="EC" id="1.14.11.68" evidence="13"/>
<dbReference type="InterPro" id="IPR003347">
    <property type="entry name" value="JmjC_dom"/>
</dbReference>
<feature type="repeat" description="TPR" evidence="15">
    <location>
        <begin position="313"/>
        <end position="346"/>
    </location>
</feature>
<keyword evidence="11" id="KW-0539">Nucleus</keyword>
<feature type="compositionally biased region" description="Pro residues" evidence="16">
    <location>
        <begin position="783"/>
        <end position="795"/>
    </location>
</feature>
<dbReference type="SUPFAM" id="SSF48452">
    <property type="entry name" value="TPR-like"/>
    <property type="match status" value="1"/>
</dbReference>
<feature type="repeat" description="TPR" evidence="15">
    <location>
        <begin position="98"/>
        <end position="131"/>
    </location>
</feature>
<feature type="compositionally biased region" description="Polar residues" evidence="16">
    <location>
        <begin position="677"/>
        <end position="686"/>
    </location>
</feature>
<evidence type="ECO:0000313" key="19">
    <source>
        <dbReference type="Proteomes" id="UP000472277"/>
    </source>
</evidence>
<dbReference type="FunFam" id="1.25.40.10:FF:000011">
    <property type="entry name" value="lysine-specific demethylase 6A isoform X3"/>
    <property type="match status" value="1"/>
</dbReference>
<organism evidence="18 19">
    <name type="scientific">Salmo trutta</name>
    <name type="common">Brown trout</name>
    <dbReference type="NCBI Taxonomy" id="8032"/>
    <lineage>
        <taxon>Eukaryota</taxon>
        <taxon>Metazoa</taxon>
        <taxon>Chordata</taxon>
        <taxon>Craniata</taxon>
        <taxon>Vertebrata</taxon>
        <taxon>Euteleostomi</taxon>
        <taxon>Actinopterygii</taxon>
        <taxon>Neopterygii</taxon>
        <taxon>Teleostei</taxon>
        <taxon>Protacanthopterygii</taxon>
        <taxon>Salmoniformes</taxon>
        <taxon>Salmonidae</taxon>
        <taxon>Salmoninae</taxon>
        <taxon>Salmo</taxon>
    </lineage>
</organism>
<evidence type="ECO:0000256" key="11">
    <source>
        <dbReference type="ARBA" id="ARBA00023242"/>
    </source>
</evidence>
<evidence type="ECO:0000256" key="12">
    <source>
        <dbReference type="ARBA" id="ARBA00034483"/>
    </source>
</evidence>
<evidence type="ECO:0000256" key="8">
    <source>
        <dbReference type="ARBA" id="ARBA00022964"/>
    </source>
</evidence>
<feature type="region of interest" description="Disordered" evidence="16">
    <location>
        <begin position="429"/>
        <end position="457"/>
    </location>
</feature>
<dbReference type="PROSITE" id="PS51184">
    <property type="entry name" value="JMJC"/>
    <property type="match status" value="1"/>
</dbReference>
<name>A0A674EWI2_SALTR</name>
<feature type="compositionally biased region" description="Polar residues" evidence="16">
    <location>
        <begin position="601"/>
        <end position="617"/>
    </location>
</feature>
<dbReference type="GO" id="GO:0071558">
    <property type="term" value="F:histone H3K27me2/H3K27me3 demethylase activity"/>
    <property type="evidence" value="ECO:0007669"/>
    <property type="project" value="UniProtKB-EC"/>
</dbReference>
<dbReference type="GO" id="GO:0010468">
    <property type="term" value="P:regulation of gene expression"/>
    <property type="evidence" value="ECO:0007669"/>
    <property type="project" value="TreeGrafter"/>
</dbReference>
<feature type="repeat" description="TPR" evidence="15">
    <location>
        <begin position="135"/>
        <end position="168"/>
    </location>
</feature>
<proteinExistence type="inferred from homology"/>
<dbReference type="InterPro" id="IPR011990">
    <property type="entry name" value="TPR-like_helical_dom_sf"/>
</dbReference>
<keyword evidence="5" id="KW-0479">Metal-binding</keyword>
<comment type="cofactor">
    <cofactor evidence="2">
        <name>L-ascorbate</name>
        <dbReference type="ChEBI" id="CHEBI:38290"/>
    </cofactor>
</comment>
<dbReference type="Gene3D" id="1.25.40.10">
    <property type="entry name" value="Tetratricopeptide repeat domain"/>
    <property type="match status" value="2"/>
</dbReference>
<dbReference type="GO" id="GO:0044666">
    <property type="term" value="C:MLL3/4 complex"/>
    <property type="evidence" value="ECO:0007669"/>
    <property type="project" value="TreeGrafter"/>
</dbReference>
<dbReference type="Pfam" id="PF21322">
    <property type="entry name" value="KDM6_C-hel"/>
    <property type="match status" value="1"/>
</dbReference>
<dbReference type="GO" id="GO:0000978">
    <property type="term" value="F:RNA polymerase II cis-regulatory region sequence-specific DNA binding"/>
    <property type="evidence" value="ECO:0007669"/>
    <property type="project" value="TreeGrafter"/>
</dbReference>
<keyword evidence="15" id="KW-0802">TPR repeat</keyword>
<dbReference type="InterPro" id="IPR046941">
    <property type="entry name" value="KDM6_GATAL_sf"/>
</dbReference>
<dbReference type="GO" id="GO:0031490">
    <property type="term" value="F:chromatin DNA binding"/>
    <property type="evidence" value="ECO:0007669"/>
    <property type="project" value="TreeGrafter"/>
</dbReference>
<keyword evidence="19" id="KW-1185">Reference proteome</keyword>
<feature type="compositionally biased region" description="Low complexity" evidence="16">
    <location>
        <begin position="656"/>
        <end position="676"/>
    </location>
</feature>
<comment type="catalytic activity">
    <reaction evidence="14">
        <text>N(6),N(6),N(6)-trimethyl-L-lysyl(27)-[histone H3] + 2 2-oxoglutarate + 2 O2 = N(6)-methyl-L-lysyl(27)-[histone H3] + 2 formaldehyde + 2 succinate + 2 CO2</text>
        <dbReference type="Rhea" id="RHEA:60224"/>
        <dbReference type="Rhea" id="RHEA-COMP:15535"/>
        <dbReference type="Rhea" id="RHEA-COMP:15544"/>
        <dbReference type="ChEBI" id="CHEBI:15379"/>
        <dbReference type="ChEBI" id="CHEBI:16526"/>
        <dbReference type="ChEBI" id="CHEBI:16810"/>
        <dbReference type="ChEBI" id="CHEBI:16842"/>
        <dbReference type="ChEBI" id="CHEBI:30031"/>
        <dbReference type="ChEBI" id="CHEBI:61929"/>
        <dbReference type="ChEBI" id="CHEBI:61961"/>
        <dbReference type="EC" id="1.14.11.68"/>
    </reaction>
</comment>
<dbReference type="SUPFAM" id="SSF51197">
    <property type="entry name" value="Clavaminate synthase-like"/>
    <property type="match status" value="1"/>
</dbReference>
<evidence type="ECO:0000256" key="4">
    <source>
        <dbReference type="ARBA" id="ARBA00022553"/>
    </source>
</evidence>
<dbReference type="GO" id="GO:0007507">
    <property type="term" value="P:heart development"/>
    <property type="evidence" value="ECO:0007669"/>
    <property type="project" value="TreeGrafter"/>
</dbReference>
<dbReference type="InterPro" id="IPR019734">
    <property type="entry name" value="TPR_rpt"/>
</dbReference>
<keyword evidence="7" id="KW-0156">Chromatin regulator</keyword>
<comment type="cofactor">
    <cofactor evidence="1">
        <name>Fe(2+)</name>
        <dbReference type="ChEBI" id="CHEBI:29033"/>
    </cofactor>
</comment>
<evidence type="ECO:0000256" key="3">
    <source>
        <dbReference type="ARBA" id="ARBA00004123"/>
    </source>
</evidence>
<dbReference type="Pfam" id="PF13432">
    <property type="entry name" value="TPR_16"/>
    <property type="match status" value="1"/>
</dbReference>
<feature type="compositionally biased region" description="Polar residues" evidence="16">
    <location>
        <begin position="579"/>
        <end position="593"/>
    </location>
</feature>
<evidence type="ECO:0000256" key="10">
    <source>
        <dbReference type="ARBA" id="ARBA00023004"/>
    </source>
</evidence>
<dbReference type="Gene3D" id="1.20.58.1370">
    <property type="match status" value="2"/>
</dbReference>